<evidence type="ECO:0000313" key="1">
    <source>
        <dbReference type="EMBL" id="JAI03464.1"/>
    </source>
</evidence>
<dbReference type="EMBL" id="GBXM01005114">
    <property type="protein sequence ID" value="JAI03464.1"/>
    <property type="molecule type" value="Transcribed_RNA"/>
</dbReference>
<protein>
    <submittedName>
        <fullName evidence="1">Uncharacterized protein</fullName>
    </submittedName>
</protein>
<reference evidence="1" key="2">
    <citation type="journal article" date="2015" name="Fish Shellfish Immunol.">
        <title>Early steps in the European eel (Anguilla anguilla)-Vibrio vulnificus interaction in the gills: Role of the RtxA13 toxin.</title>
        <authorList>
            <person name="Callol A."/>
            <person name="Pajuelo D."/>
            <person name="Ebbesson L."/>
            <person name="Teles M."/>
            <person name="MacKenzie S."/>
            <person name="Amaro C."/>
        </authorList>
    </citation>
    <scope>NUCLEOTIDE SEQUENCE</scope>
</reference>
<sequence length="34" mass="3706">MTFPSVSETSWRTLWISAMETTSGPTACSSRPLS</sequence>
<name>A0A0E9XP45_ANGAN</name>
<dbReference type="AlphaFoldDB" id="A0A0E9XP45"/>
<accession>A0A0E9XP45</accession>
<reference evidence="1" key="1">
    <citation type="submission" date="2014-11" db="EMBL/GenBank/DDBJ databases">
        <authorList>
            <person name="Amaro Gonzalez C."/>
        </authorList>
    </citation>
    <scope>NUCLEOTIDE SEQUENCE</scope>
</reference>
<proteinExistence type="predicted"/>
<organism evidence="1">
    <name type="scientific">Anguilla anguilla</name>
    <name type="common">European freshwater eel</name>
    <name type="synonym">Muraena anguilla</name>
    <dbReference type="NCBI Taxonomy" id="7936"/>
    <lineage>
        <taxon>Eukaryota</taxon>
        <taxon>Metazoa</taxon>
        <taxon>Chordata</taxon>
        <taxon>Craniata</taxon>
        <taxon>Vertebrata</taxon>
        <taxon>Euteleostomi</taxon>
        <taxon>Actinopterygii</taxon>
        <taxon>Neopterygii</taxon>
        <taxon>Teleostei</taxon>
        <taxon>Anguilliformes</taxon>
        <taxon>Anguillidae</taxon>
        <taxon>Anguilla</taxon>
    </lineage>
</organism>